<feature type="coiled-coil region" evidence="1">
    <location>
        <begin position="179"/>
        <end position="206"/>
    </location>
</feature>
<organism evidence="3 4">
    <name type="scientific">Marssonina brunnea f. sp. multigermtubi (strain MB_m1)</name>
    <name type="common">Marssonina leaf spot fungus</name>
    <dbReference type="NCBI Taxonomy" id="1072389"/>
    <lineage>
        <taxon>Eukaryota</taxon>
        <taxon>Fungi</taxon>
        <taxon>Dikarya</taxon>
        <taxon>Ascomycota</taxon>
        <taxon>Pezizomycotina</taxon>
        <taxon>Leotiomycetes</taxon>
        <taxon>Helotiales</taxon>
        <taxon>Drepanopezizaceae</taxon>
        <taxon>Drepanopeziza</taxon>
    </lineage>
</organism>
<evidence type="ECO:0000313" key="4">
    <source>
        <dbReference type="Proteomes" id="UP000006753"/>
    </source>
</evidence>
<dbReference type="HOGENOM" id="CLU_1094492_0_0_1"/>
<evidence type="ECO:0000256" key="2">
    <source>
        <dbReference type="SAM" id="MobiDB-lite"/>
    </source>
</evidence>
<sequence>MADRATGPPGKESSRQGAIRYYTSRVSSLPTEPPAIQPKQTLYLRLLSLSEGPDDEISGISFDLNELLYARLDNEITARAIVKDFLDAKCKGLKDYDFLKEHLLSKGVWYPPKQKGYANRMIKEQQATPLGLDSRWTAENLTDDEDTTPQPPPPSRSPKGKEKEASGRREEGEEIRRLREEFLRERSDMERNMEAMARQMAELRTYVIQSNEELRRSTSAYSTPSIHQSLRNTPIIQELKSPQRPSNPFFKGYT</sequence>
<protein>
    <submittedName>
        <fullName evidence="3">Uncharacterized protein</fullName>
    </submittedName>
</protein>
<gene>
    <name evidence="3" type="ORF">MBM_00414</name>
</gene>
<accession>K1X8B3</accession>
<keyword evidence="4" id="KW-1185">Reference proteome</keyword>
<dbReference type="OrthoDB" id="3580691at2759"/>
<dbReference type="Proteomes" id="UP000006753">
    <property type="component" value="Unassembled WGS sequence"/>
</dbReference>
<proteinExistence type="predicted"/>
<keyword evidence="1" id="KW-0175">Coiled coil</keyword>
<dbReference type="InParanoid" id="K1X8B3"/>
<name>K1X8B3_MARBU</name>
<evidence type="ECO:0000313" key="3">
    <source>
        <dbReference type="EMBL" id="EKD21301.1"/>
    </source>
</evidence>
<feature type="region of interest" description="Disordered" evidence="2">
    <location>
        <begin position="140"/>
        <end position="174"/>
    </location>
</feature>
<dbReference type="KEGG" id="mbe:MBM_00414"/>
<evidence type="ECO:0000256" key="1">
    <source>
        <dbReference type="SAM" id="Coils"/>
    </source>
</evidence>
<dbReference type="EMBL" id="JH921428">
    <property type="protein sequence ID" value="EKD21301.1"/>
    <property type="molecule type" value="Genomic_DNA"/>
</dbReference>
<reference evidence="3 4" key="1">
    <citation type="journal article" date="2012" name="BMC Genomics">
        <title>Sequencing the genome of Marssonina brunnea reveals fungus-poplar co-evolution.</title>
        <authorList>
            <person name="Zhu S."/>
            <person name="Cao Y.-Z."/>
            <person name="Jiang C."/>
            <person name="Tan B.-Y."/>
            <person name="Wang Z."/>
            <person name="Feng S."/>
            <person name="Zhang L."/>
            <person name="Su X.-H."/>
            <person name="Brejova B."/>
            <person name="Vinar T."/>
            <person name="Xu M."/>
            <person name="Wang M.-X."/>
            <person name="Zhang S.-G."/>
            <person name="Huang M.-R."/>
            <person name="Wu R."/>
            <person name="Zhou Y."/>
        </authorList>
    </citation>
    <scope>NUCLEOTIDE SEQUENCE [LARGE SCALE GENOMIC DNA]</scope>
    <source>
        <strain evidence="3 4">MB_m1</strain>
    </source>
</reference>
<dbReference type="AlphaFoldDB" id="K1X8B3"/>
<feature type="compositionally biased region" description="Basic and acidic residues" evidence="2">
    <location>
        <begin position="159"/>
        <end position="174"/>
    </location>
</feature>